<gene>
    <name evidence="1" type="ORF">SAMN05421852_105107</name>
</gene>
<dbReference type="SUPFAM" id="SSF56059">
    <property type="entry name" value="Glutathione synthetase ATP-binding domain-like"/>
    <property type="match status" value="1"/>
</dbReference>
<protein>
    <submittedName>
        <fullName evidence="1">Pyruvate, water dikinase</fullName>
    </submittedName>
</protein>
<name>A0A1I3P6K4_9BACL</name>
<organism evidence="1 2">
    <name type="scientific">Thermoflavimicrobium dichotomicum</name>
    <dbReference type="NCBI Taxonomy" id="46223"/>
    <lineage>
        <taxon>Bacteria</taxon>
        <taxon>Bacillati</taxon>
        <taxon>Bacillota</taxon>
        <taxon>Bacilli</taxon>
        <taxon>Bacillales</taxon>
        <taxon>Thermoactinomycetaceae</taxon>
        <taxon>Thermoflavimicrobium</taxon>
    </lineage>
</organism>
<evidence type="ECO:0000313" key="1">
    <source>
        <dbReference type="EMBL" id="SFJ17039.1"/>
    </source>
</evidence>
<keyword evidence="2" id="KW-1185">Reference proteome</keyword>
<reference evidence="1 2" key="1">
    <citation type="submission" date="2016-10" db="EMBL/GenBank/DDBJ databases">
        <authorList>
            <person name="de Groot N.N."/>
        </authorList>
    </citation>
    <scope>NUCLEOTIDE SEQUENCE [LARGE SCALE GENOMIC DNA]</scope>
    <source>
        <strain evidence="1 2">DSM 44778</strain>
    </source>
</reference>
<dbReference type="STRING" id="46223.SAMN05421852_105107"/>
<sequence length="83" mass="9570">MTGNFVYGLGEQLVSGEANAYSFTFTRLKYEGPHEFKRYAFELYKLADRLEKKLGSPQDIEWDVAKGKTITIIDYGLHWLDST</sequence>
<dbReference type="EMBL" id="FORR01000005">
    <property type="protein sequence ID" value="SFJ17039.1"/>
    <property type="molecule type" value="Genomic_DNA"/>
</dbReference>
<proteinExistence type="predicted"/>
<keyword evidence="1" id="KW-0418">Kinase</keyword>
<keyword evidence="1" id="KW-0670">Pyruvate</keyword>
<dbReference type="Gene3D" id="3.30.470.20">
    <property type="entry name" value="ATP-grasp fold, B domain"/>
    <property type="match status" value="1"/>
</dbReference>
<accession>A0A1I3P6K4</accession>
<evidence type="ECO:0000313" key="2">
    <source>
        <dbReference type="Proteomes" id="UP000199545"/>
    </source>
</evidence>
<dbReference type="AlphaFoldDB" id="A0A1I3P6K4"/>
<keyword evidence="1" id="KW-0808">Transferase</keyword>
<dbReference type="GO" id="GO:0016301">
    <property type="term" value="F:kinase activity"/>
    <property type="evidence" value="ECO:0007669"/>
    <property type="project" value="UniProtKB-KW"/>
</dbReference>
<dbReference type="Proteomes" id="UP000199545">
    <property type="component" value="Unassembled WGS sequence"/>
</dbReference>